<dbReference type="Gramene" id="KRH15926">
    <property type="protein sequence ID" value="KRH15926"/>
    <property type="gene ID" value="GLYMA_14G119600"/>
</dbReference>
<organism evidence="1">
    <name type="scientific">Glycine max</name>
    <name type="common">Soybean</name>
    <name type="synonym">Glycine hispida</name>
    <dbReference type="NCBI Taxonomy" id="3847"/>
    <lineage>
        <taxon>Eukaryota</taxon>
        <taxon>Viridiplantae</taxon>
        <taxon>Streptophyta</taxon>
        <taxon>Embryophyta</taxon>
        <taxon>Tracheophyta</taxon>
        <taxon>Spermatophyta</taxon>
        <taxon>Magnoliopsida</taxon>
        <taxon>eudicotyledons</taxon>
        <taxon>Gunneridae</taxon>
        <taxon>Pentapetalae</taxon>
        <taxon>rosids</taxon>
        <taxon>fabids</taxon>
        <taxon>Fabales</taxon>
        <taxon>Fabaceae</taxon>
        <taxon>Papilionoideae</taxon>
        <taxon>50 kb inversion clade</taxon>
        <taxon>NPAAA clade</taxon>
        <taxon>indigoferoid/millettioid clade</taxon>
        <taxon>Phaseoleae</taxon>
        <taxon>Glycine</taxon>
        <taxon>Glycine subgen. Soja</taxon>
    </lineage>
</organism>
<reference evidence="1 2" key="1">
    <citation type="journal article" date="2010" name="Nature">
        <title>Genome sequence of the palaeopolyploid soybean.</title>
        <authorList>
            <person name="Schmutz J."/>
            <person name="Cannon S.B."/>
            <person name="Schlueter J."/>
            <person name="Ma J."/>
            <person name="Mitros T."/>
            <person name="Nelson W."/>
            <person name="Hyten D.L."/>
            <person name="Song Q."/>
            <person name="Thelen J.J."/>
            <person name="Cheng J."/>
            <person name="Xu D."/>
            <person name="Hellsten U."/>
            <person name="May G.D."/>
            <person name="Yu Y."/>
            <person name="Sakurai T."/>
            <person name="Umezawa T."/>
            <person name="Bhattacharyya M.K."/>
            <person name="Sandhu D."/>
            <person name="Valliyodan B."/>
            <person name="Lindquist E."/>
            <person name="Peto M."/>
            <person name="Grant D."/>
            <person name="Shu S."/>
            <person name="Goodstein D."/>
            <person name="Barry K."/>
            <person name="Futrell-Griggs M."/>
            <person name="Abernathy B."/>
            <person name="Du J."/>
            <person name="Tian Z."/>
            <person name="Zhu L."/>
            <person name="Gill N."/>
            <person name="Joshi T."/>
            <person name="Libault M."/>
            <person name="Sethuraman A."/>
            <person name="Zhang X.-C."/>
            <person name="Shinozaki K."/>
            <person name="Nguyen H.T."/>
            <person name="Wing R.A."/>
            <person name="Cregan P."/>
            <person name="Specht J."/>
            <person name="Grimwood J."/>
            <person name="Rokhsar D."/>
            <person name="Stacey G."/>
            <person name="Shoemaker R.C."/>
            <person name="Jackson S.A."/>
        </authorList>
    </citation>
    <scope>NUCLEOTIDE SEQUENCE [LARGE SCALE GENOMIC DNA]</scope>
    <source>
        <strain evidence="2">cv. Williams 82</strain>
        <tissue evidence="1">Callus</tissue>
    </source>
</reference>
<name>A0A0R0GCR3_SOYBN</name>
<proteinExistence type="predicted"/>
<dbReference type="OrthoDB" id="7464821at2759"/>
<evidence type="ECO:0000313" key="1">
    <source>
        <dbReference type="EMBL" id="KRH15926.1"/>
    </source>
</evidence>
<gene>
    <name evidence="1" type="ORF">GLYMA_14G119600</name>
</gene>
<dbReference type="EMBL" id="CM000847">
    <property type="protein sequence ID" value="KRH15926.1"/>
    <property type="molecule type" value="Genomic_DNA"/>
</dbReference>
<protein>
    <submittedName>
        <fullName evidence="1 2">Uncharacterized protein</fullName>
    </submittedName>
</protein>
<evidence type="ECO:0000313" key="2">
    <source>
        <dbReference type="EnsemblPlants" id="KRH15926"/>
    </source>
</evidence>
<dbReference type="InParanoid" id="A0A0R0GCR3"/>
<evidence type="ECO:0000313" key="3">
    <source>
        <dbReference type="Proteomes" id="UP000008827"/>
    </source>
</evidence>
<dbReference type="AlphaFoldDB" id="A0A0R0GCR3"/>
<reference evidence="1" key="3">
    <citation type="submission" date="2018-07" db="EMBL/GenBank/DDBJ databases">
        <title>WGS assembly of Glycine max.</title>
        <authorList>
            <person name="Schmutz J."/>
            <person name="Cannon S."/>
            <person name="Schlueter J."/>
            <person name="Ma J."/>
            <person name="Mitros T."/>
            <person name="Nelson W."/>
            <person name="Hyten D."/>
            <person name="Song Q."/>
            <person name="Thelen J."/>
            <person name="Cheng J."/>
            <person name="Xu D."/>
            <person name="Hellsten U."/>
            <person name="May G."/>
            <person name="Yu Y."/>
            <person name="Sakurai T."/>
            <person name="Umezawa T."/>
            <person name="Bhattacharyya M."/>
            <person name="Sandhu D."/>
            <person name="Valliyodan B."/>
            <person name="Lindquist E."/>
            <person name="Peto M."/>
            <person name="Grant D."/>
            <person name="Shu S."/>
            <person name="Goodstein D."/>
            <person name="Barry K."/>
            <person name="Futrell-Griggs M."/>
            <person name="Abernathy B."/>
            <person name="Du J."/>
            <person name="Tian Z."/>
            <person name="Zhu L."/>
            <person name="Gill N."/>
            <person name="Joshi T."/>
            <person name="Libault M."/>
            <person name="Sethuraman A."/>
            <person name="Zhang X."/>
            <person name="Shinozaki K."/>
            <person name="Nguyen H."/>
            <person name="Wing R."/>
            <person name="Cregan P."/>
            <person name="Specht J."/>
            <person name="Grimwood J."/>
            <person name="Rokhsar D."/>
            <person name="Stacey G."/>
            <person name="Shoemaker R."/>
            <person name="Jackson S."/>
        </authorList>
    </citation>
    <scope>NUCLEOTIDE SEQUENCE</scope>
    <source>
        <tissue evidence="1">Callus</tissue>
    </source>
</reference>
<sequence length="94" mass="10516">MGASSQMIRLASFNNLANYVPWWILHVESSKIGTEILNFECVVLPPGNNKEAMPLEATIITILLSTLNELASAFQMNVFPVPPYPYRKNMSPSF</sequence>
<reference evidence="2" key="2">
    <citation type="submission" date="2018-02" db="UniProtKB">
        <authorList>
            <consortium name="EnsemblPlants"/>
        </authorList>
    </citation>
    <scope>IDENTIFICATION</scope>
    <source>
        <strain evidence="2">Williams 82</strain>
    </source>
</reference>
<accession>A0A0R0GCR3</accession>
<keyword evidence="3" id="KW-1185">Reference proteome</keyword>
<dbReference type="EnsemblPlants" id="KRH15926">
    <property type="protein sequence ID" value="KRH15926"/>
    <property type="gene ID" value="GLYMA_14G119600"/>
</dbReference>
<dbReference type="Proteomes" id="UP000008827">
    <property type="component" value="Chromosome 14"/>
</dbReference>